<dbReference type="Proteomes" id="UP000324222">
    <property type="component" value="Unassembled WGS sequence"/>
</dbReference>
<evidence type="ECO:0000313" key="2">
    <source>
        <dbReference type="Proteomes" id="UP000324222"/>
    </source>
</evidence>
<sequence length="120" mass="13302">MIREFDLRFTEVQFGFLLVDEYRPICLHNKVHLICLSAAHNLFQPLQSNVVVVVVRSGNGTSQHFAALNRRPKPPKISLALSLTLAKSVPLVAGSSSQFWPLCTYHVLSAAASPYSHCID</sequence>
<protein>
    <submittedName>
        <fullName evidence="1">Uncharacterized protein</fullName>
    </submittedName>
</protein>
<gene>
    <name evidence="1" type="ORF">E2C01_052734</name>
</gene>
<keyword evidence="2" id="KW-1185">Reference proteome</keyword>
<accession>A0A5B7GMN2</accession>
<dbReference type="EMBL" id="VSRR010015941">
    <property type="protein sequence ID" value="MPC58725.1"/>
    <property type="molecule type" value="Genomic_DNA"/>
</dbReference>
<organism evidence="1 2">
    <name type="scientific">Portunus trituberculatus</name>
    <name type="common">Swimming crab</name>
    <name type="synonym">Neptunus trituberculatus</name>
    <dbReference type="NCBI Taxonomy" id="210409"/>
    <lineage>
        <taxon>Eukaryota</taxon>
        <taxon>Metazoa</taxon>
        <taxon>Ecdysozoa</taxon>
        <taxon>Arthropoda</taxon>
        <taxon>Crustacea</taxon>
        <taxon>Multicrustacea</taxon>
        <taxon>Malacostraca</taxon>
        <taxon>Eumalacostraca</taxon>
        <taxon>Eucarida</taxon>
        <taxon>Decapoda</taxon>
        <taxon>Pleocyemata</taxon>
        <taxon>Brachyura</taxon>
        <taxon>Eubrachyura</taxon>
        <taxon>Portunoidea</taxon>
        <taxon>Portunidae</taxon>
        <taxon>Portuninae</taxon>
        <taxon>Portunus</taxon>
    </lineage>
</organism>
<proteinExistence type="predicted"/>
<comment type="caution">
    <text evidence="1">The sequence shown here is derived from an EMBL/GenBank/DDBJ whole genome shotgun (WGS) entry which is preliminary data.</text>
</comment>
<reference evidence="1 2" key="1">
    <citation type="submission" date="2019-05" db="EMBL/GenBank/DDBJ databases">
        <title>Another draft genome of Portunus trituberculatus and its Hox gene families provides insights of decapod evolution.</title>
        <authorList>
            <person name="Jeong J.-H."/>
            <person name="Song I."/>
            <person name="Kim S."/>
            <person name="Choi T."/>
            <person name="Kim D."/>
            <person name="Ryu S."/>
            <person name="Kim W."/>
        </authorList>
    </citation>
    <scope>NUCLEOTIDE SEQUENCE [LARGE SCALE GENOMIC DNA]</scope>
    <source>
        <tissue evidence="1">Muscle</tissue>
    </source>
</reference>
<evidence type="ECO:0000313" key="1">
    <source>
        <dbReference type="EMBL" id="MPC58725.1"/>
    </source>
</evidence>
<dbReference type="AlphaFoldDB" id="A0A5B7GMN2"/>
<name>A0A5B7GMN2_PORTR</name>